<dbReference type="InterPro" id="IPR001455">
    <property type="entry name" value="TusA-like"/>
</dbReference>
<comment type="pathway">
    <text evidence="4">tRNA modification.</text>
</comment>
<evidence type="ECO:0000256" key="4">
    <source>
        <dbReference type="HAMAP-Rule" id="MF_00413"/>
    </source>
</evidence>
<evidence type="ECO:0000256" key="3">
    <source>
        <dbReference type="ARBA" id="ARBA00022694"/>
    </source>
</evidence>
<name>A0A4D6YCN4_BUCMH</name>
<dbReference type="InterPro" id="IPR036868">
    <property type="entry name" value="TusA-like_sf"/>
</dbReference>
<comment type="function">
    <text evidence="4">Sulfur carrier protein involved in sulfur trafficking in the cell. Part of a sulfur-relay system required for 2-thiolation during synthesis of 2-thiouridine of the modified wobble base 5-methylaminomethyl-2-thiouridine (mnm(5)s(2)U) in tRNA. Interacts with IscS and stimulates its cysteine desulfurase activity. Accepts an activated sulfur from IscS, which is then transferred to TusD, and thus determines the direction of sulfur flow from IscS to 2-thiouridine formation. Also appears to be involved in sulfur transfer for the biosynthesis of molybdopterin.</text>
</comment>
<evidence type="ECO:0000313" key="7">
    <source>
        <dbReference type="Proteomes" id="UP000298566"/>
    </source>
</evidence>
<dbReference type="RefSeq" id="WP_158336619.1">
    <property type="nucleotide sequence ID" value="NZ_CP033004.1"/>
</dbReference>
<organism evidence="6 7">
    <name type="scientific">Buchnera aphidicola subsp. Melaphis rhois</name>
    <dbReference type="NCBI Taxonomy" id="118103"/>
    <lineage>
        <taxon>Bacteria</taxon>
        <taxon>Pseudomonadati</taxon>
        <taxon>Pseudomonadota</taxon>
        <taxon>Gammaproteobacteria</taxon>
        <taxon>Enterobacterales</taxon>
        <taxon>Erwiniaceae</taxon>
        <taxon>Buchnera</taxon>
    </lineage>
</organism>
<evidence type="ECO:0000256" key="2">
    <source>
        <dbReference type="ARBA" id="ARBA00022490"/>
    </source>
</evidence>
<comment type="similarity">
    <text evidence="1 4">Belongs to the sulfur carrier protein TusA family.</text>
</comment>
<dbReference type="NCBIfam" id="NF001423">
    <property type="entry name" value="PRK00299.1"/>
    <property type="match status" value="1"/>
</dbReference>
<dbReference type="AlphaFoldDB" id="A0A4D6YCN4"/>
<proteinExistence type="inferred from homology"/>
<keyword evidence="2 4" id="KW-0963">Cytoplasm</keyword>
<feature type="active site" description="Cysteine persulfide intermediate" evidence="4">
    <location>
        <position position="19"/>
    </location>
</feature>
<comment type="subcellular location">
    <subcellularLocation>
        <location evidence="4">Cytoplasm</location>
    </subcellularLocation>
</comment>
<evidence type="ECO:0000313" key="6">
    <source>
        <dbReference type="EMBL" id="QCI23410.1"/>
    </source>
</evidence>
<dbReference type="InterPro" id="IPR022931">
    <property type="entry name" value="Sulphur_carrier_TusA"/>
</dbReference>
<protein>
    <recommendedName>
        <fullName evidence="4">Sulfur carrier protein TusA</fullName>
    </recommendedName>
    <alternativeName>
        <fullName evidence="4">Sulfur mediator TusA</fullName>
    </alternativeName>
    <alternativeName>
        <fullName evidence="4">Sulfur transfer protein TusA</fullName>
    </alternativeName>
    <alternativeName>
        <fullName evidence="4">tRNA 2-thiouridine synthesizing protein A</fullName>
    </alternativeName>
</protein>
<dbReference type="PANTHER" id="PTHR33279">
    <property type="entry name" value="SULFUR CARRIER PROTEIN YEDF-RELATED"/>
    <property type="match status" value="1"/>
</dbReference>
<feature type="domain" description="UPF0033" evidence="5">
    <location>
        <begin position="12"/>
        <end position="79"/>
    </location>
</feature>
<comment type="subunit">
    <text evidence="4">Interacts with IscS.</text>
</comment>
<dbReference type="Pfam" id="PF01206">
    <property type="entry name" value="TusA"/>
    <property type="match status" value="1"/>
</dbReference>
<dbReference type="GO" id="GO:0097163">
    <property type="term" value="F:sulfur carrier activity"/>
    <property type="evidence" value="ECO:0007669"/>
    <property type="project" value="UniProtKB-UniRule"/>
</dbReference>
<dbReference type="Gene3D" id="3.30.110.40">
    <property type="entry name" value="TusA-like domain"/>
    <property type="match status" value="1"/>
</dbReference>
<gene>
    <name evidence="4 6" type="primary">tusA</name>
    <name evidence="6" type="ORF">D9V73_02065</name>
</gene>
<keyword evidence="6" id="KW-0808">Transferase</keyword>
<sequence length="92" mass="10796">MKIKTYSHHSLLDLRNLNCPEPIMLLRKKVREIHTGQTLLILADDPSTIRDIPNFCRFMNHMLLTYTINKLPYQYLIKKGIISEHNSTTQSD</sequence>
<evidence type="ECO:0000259" key="5">
    <source>
        <dbReference type="Pfam" id="PF01206"/>
    </source>
</evidence>
<dbReference type="SUPFAM" id="SSF64307">
    <property type="entry name" value="SirA-like"/>
    <property type="match status" value="1"/>
</dbReference>
<dbReference type="GO" id="GO:0002143">
    <property type="term" value="P:tRNA wobble position uridine thiolation"/>
    <property type="evidence" value="ECO:0007669"/>
    <property type="project" value="InterPro"/>
</dbReference>
<dbReference type="GO" id="GO:0016740">
    <property type="term" value="F:transferase activity"/>
    <property type="evidence" value="ECO:0007669"/>
    <property type="project" value="UniProtKB-KW"/>
</dbReference>
<accession>A0A4D6YCN4</accession>
<reference evidence="6 7" key="1">
    <citation type="submission" date="2018-10" db="EMBL/GenBank/DDBJ databases">
        <title>Comparative functional genomics of the obligate endosymbiont Buchnera aphidicola.</title>
        <authorList>
            <person name="Chong R.A."/>
        </authorList>
    </citation>
    <scope>NUCLEOTIDE SEQUENCE [LARGE SCALE GENOMIC DNA]</scope>
    <source>
        <strain evidence="6 7">Mrh</strain>
    </source>
</reference>
<keyword evidence="3 4" id="KW-0819">tRNA processing</keyword>
<dbReference type="HAMAP" id="MF_00413">
    <property type="entry name" value="Thiourid_synth_A"/>
    <property type="match status" value="1"/>
</dbReference>
<dbReference type="PANTHER" id="PTHR33279:SF2">
    <property type="entry name" value="SULFUR CARRIER PROTEIN TUSA"/>
    <property type="match status" value="1"/>
</dbReference>
<dbReference type="EMBL" id="CP033004">
    <property type="protein sequence ID" value="QCI23410.1"/>
    <property type="molecule type" value="Genomic_DNA"/>
</dbReference>
<dbReference type="GO" id="GO:0005737">
    <property type="term" value="C:cytoplasm"/>
    <property type="evidence" value="ECO:0007669"/>
    <property type="project" value="UniProtKB-SubCell"/>
</dbReference>
<dbReference type="Proteomes" id="UP000298566">
    <property type="component" value="Chromosome"/>
</dbReference>
<evidence type="ECO:0000256" key="1">
    <source>
        <dbReference type="ARBA" id="ARBA00008984"/>
    </source>
</evidence>
<dbReference type="OrthoDB" id="9797352at2"/>